<dbReference type="STRING" id="234267.Acid_7532"/>
<dbReference type="PANTHER" id="PTHR38463:SF1">
    <property type="entry name" value="STRESS RESPONSE PROTEIN YSNF"/>
    <property type="match status" value="1"/>
</dbReference>
<sequence length="363" mass="41444">MAQNPTSTVVGVFDEYRTAESVARDLANQGIPRENINVRSNFMTGAAGKQGTSNESEEGGISGFFHRLFGGGHESEEAGHYSEAVRRGSAVVSVTAPPEQIEAAVALMNERGAIDIDRRVQEYRKTGYERHDPNAPAYSFDEAVREREQSGELREGASIPVVEEELQVGKRVVRRGGVRVYSHVTEQPVEENIELREEHVRVERRPVDRTLERGEAGRLRDQSVEVSEMVEEPVIQKRARVREEVVVGKETTQRTEKIRDNVRRTEVKVENLESETGTTGEYRDDFRRDYETRYAGSSEPYETVQPAYEYGYSRANDTRYQGRQWSDVEEDLRTDYMRQNPNSSWDRVKGAVRYGWEKVTGKR</sequence>
<dbReference type="InterPro" id="IPR052967">
    <property type="entry name" value="Stress_Response_Assoc"/>
</dbReference>
<dbReference type="OrthoDB" id="581516at2"/>
<name>Q01PI0_SOLUE</name>
<feature type="domain" description="DUF2382" evidence="1">
    <location>
        <begin position="159"/>
        <end position="269"/>
    </location>
</feature>
<proteinExistence type="predicted"/>
<evidence type="ECO:0000259" key="1">
    <source>
        <dbReference type="Pfam" id="PF09557"/>
    </source>
</evidence>
<dbReference type="Pfam" id="PF09557">
    <property type="entry name" value="DUF2382"/>
    <property type="match status" value="1"/>
</dbReference>
<accession>Q01PI0</accession>
<dbReference type="AlphaFoldDB" id="Q01PI0"/>
<dbReference type="HOGENOM" id="CLU_038450_0_0_0"/>
<reference evidence="2" key="1">
    <citation type="submission" date="2006-10" db="EMBL/GenBank/DDBJ databases">
        <title>Complete sequence of Solibacter usitatus Ellin6076.</title>
        <authorList>
            <consortium name="US DOE Joint Genome Institute"/>
            <person name="Copeland A."/>
            <person name="Lucas S."/>
            <person name="Lapidus A."/>
            <person name="Barry K."/>
            <person name="Detter J.C."/>
            <person name="Glavina del Rio T."/>
            <person name="Hammon N."/>
            <person name="Israni S."/>
            <person name="Dalin E."/>
            <person name="Tice H."/>
            <person name="Pitluck S."/>
            <person name="Thompson L.S."/>
            <person name="Brettin T."/>
            <person name="Bruce D."/>
            <person name="Han C."/>
            <person name="Tapia R."/>
            <person name="Gilna P."/>
            <person name="Schmutz J."/>
            <person name="Larimer F."/>
            <person name="Land M."/>
            <person name="Hauser L."/>
            <person name="Kyrpides N."/>
            <person name="Mikhailova N."/>
            <person name="Janssen P.H."/>
            <person name="Kuske C.R."/>
            <person name="Richardson P."/>
        </authorList>
    </citation>
    <scope>NUCLEOTIDE SEQUENCE</scope>
    <source>
        <strain evidence="2">Ellin6076</strain>
    </source>
</reference>
<gene>
    <name evidence="2" type="ordered locus">Acid_7532</name>
</gene>
<dbReference type="EMBL" id="CP000473">
    <property type="protein sequence ID" value="ABJ88440.1"/>
    <property type="molecule type" value="Genomic_DNA"/>
</dbReference>
<organism evidence="2">
    <name type="scientific">Solibacter usitatus (strain Ellin6076)</name>
    <dbReference type="NCBI Taxonomy" id="234267"/>
    <lineage>
        <taxon>Bacteria</taxon>
        <taxon>Pseudomonadati</taxon>
        <taxon>Acidobacteriota</taxon>
        <taxon>Terriglobia</taxon>
        <taxon>Bryobacterales</taxon>
        <taxon>Solibacteraceae</taxon>
        <taxon>Candidatus Solibacter</taxon>
    </lineage>
</organism>
<dbReference type="KEGG" id="sus:Acid_7532"/>
<dbReference type="InParanoid" id="Q01PI0"/>
<protein>
    <recommendedName>
        <fullName evidence="1">DUF2382 domain-containing protein</fullName>
    </recommendedName>
</protein>
<dbReference type="eggNOG" id="COG3861">
    <property type="taxonomic scope" value="Bacteria"/>
</dbReference>
<evidence type="ECO:0000313" key="2">
    <source>
        <dbReference type="EMBL" id="ABJ88440.1"/>
    </source>
</evidence>
<dbReference type="InterPro" id="IPR019060">
    <property type="entry name" value="DUF2382"/>
</dbReference>
<dbReference type="PANTHER" id="PTHR38463">
    <property type="entry name" value="STRESS RESPONSE PROTEIN YSNF"/>
    <property type="match status" value="1"/>
</dbReference>